<evidence type="ECO:0000313" key="3">
    <source>
        <dbReference type="Proteomes" id="UP000324748"/>
    </source>
</evidence>
<organism evidence="2 3">
    <name type="scientific">Puccinia graminis f. sp. tritici</name>
    <dbReference type="NCBI Taxonomy" id="56615"/>
    <lineage>
        <taxon>Eukaryota</taxon>
        <taxon>Fungi</taxon>
        <taxon>Dikarya</taxon>
        <taxon>Basidiomycota</taxon>
        <taxon>Pucciniomycotina</taxon>
        <taxon>Pucciniomycetes</taxon>
        <taxon>Pucciniales</taxon>
        <taxon>Pucciniaceae</taxon>
        <taxon>Puccinia</taxon>
    </lineage>
</organism>
<dbReference type="EMBL" id="VSWC01000145">
    <property type="protein sequence ID" value="KAA1076463.1"/>
    <property type="molecule type" value="Genomic_DNA"/>
</dbReference>
<evidence type="ECO:0000256" key="1">
    <source>
        <dbReference type="SAM" id="MobiDB-lite"/>
    </source>
</evidence>
<keyword evidence="3" id="KW-1185">Reference proteome</keyword>
<sequence>MSSGSESDRSSTQTPNVQQSVPHHRRTHSGQVAHPLPGTHTHASRARVQPYVPPLRGAAALAAANNGTTREHPRPGQATVPPAGERVVPVTAVSGGRRARPWPLNVVPFEVTEDIIDDEYFEQLGATYDLRAPYTFFAEELVQWVDCYFWLLVLDSRASKHKLEVTRIGEVVQNRSQRMNMKK</sequence>
<evidence type="ECO:0000313" key="2">
    <source>
        <dbReference type="EMBL" id="KAA1076463.1"/>
    </source>
</evidence>
<dbReference type="Proteomes" id="UP000324748">
    <property type="component" value="Unassembled WGS sequence"/>
</dbReference>
<name>A0A5B0MJQ1_PUCGR</name>
<dbReference type="AlphaFoldDB" id="A0A5B0MJQ1"/>
<accession>A0A5B0MJQ1</accession>
<comment type="caution">
    <text evidence="2">The sequence shown here is derived from an EMBL/GenBank/DDBJ whole genome shotgun (WGS) entry which is preliminary data.</text>
</comment>
<reference evidence="2 3" key="1">
    <citation type="submission" date="2019-05" db="EMBL/GenBank/DDBJ databases">
        <title>Emergence of the Ug99 lineage of the wheat stem rust pathogen through somatic hybridization.</title>
        <authorList>
            <person name="Li F."/>
            <person name="Upadhyaya N.M."/>
            <person name="Sperschneider J."/>
            <person name="Matny O."/>
            <person name="Nguyen-Phuc H."/>
            <person name="Mago R."/>
            <person name="Raley C."/>
            <person name="Miller M.E."/>
            <person name="Silverstein K.A.T."/>
            <person name="Henningsen E."/>
            <person name="Hirsch C.D."/>
            <person name="Visser B."/>
            <person name="Pretorius Z.A."/>
            <person name="Steffenson B.J."/>
            <person name="Schwessinger B."/>
            <person name="Dodds P.N."/>
            <person name="Figueroa M."/>
        </authorList>
    </citation>
    <scope>NUCLEOTIDE SEQUENCE [LARGE SCALE GENOMIC DNA]</scope>
    <source>
        <strain evidence="2">21-0</strain>
    </source>
</reference>
<gene>
    <name evidence="2" type="ORF">PGT21_007905</name>
</gene>
<proteinExistence type="predicted"/>
<feature type="region of interest" description="Disordered" evidence="1">
    <location>
        <begin position="1"/>
        <end position="44"/>
    </location>
</feature>
<feature type="compositionally biased region" description="Polar residues" evidence="1">
    <location>
        <begin position="1"/>
        <end position="21"/>
    </location>
</feature>
<protein>
    <submittedName>
        <fullName evidence="2">Uncharacterized protein</fullName>
    </submittedName>
</protein>